<reference evidence="1 2" key="1">
    <citation type="submission" date="2019-05" db="EMBL/GenBank/DDBJ databases">
        <authorList>
            <consortium name="Science for Life Laboratories"/>
        </authorList>
    </citation>
    <scope>NUCLEOTIDE SEQUENCE [LARGE SCALE GENOMIC DNA]</scope>
    <source>
        <strain evidence="1">Soil9</strain>
    </source>
</reference>
<sequence length="85" mass="9188">MIDVTAYPKPVPLSRADALVFLTEPAPDVSAMFLAFVMLPVEERIGEWRFAGAARSLNGAFVRIAEFAEVLGMAQPGAGYEMIAQ</sequence>
<dbReference type="EMBL" id="LR593886">
    <property type="protein sequence ID" value="VTR99935.1"/>
    <property type="molecule type" value="Genomic_DNA"/>
</dbReference>
<organism evidence="1 2">
    <name type="scientific">Gemmata massiliana</name>
    <dbReference type="NCBI Taxonomy" id="1210884"/>
    <lineage>
        <taxon>Bacteria</taxon>
        <taxon>Pseudomonadati</taxon>
        <taxon>Planctomycetota</taxon>
        <taxon>Planctomycetia</taxon>
        <taxon>Gemmatales</taxon>
        <taxon>Gemmataceae</taxon>
        <taxon>Gemmata</taxon>
    </lineage>
</organism>
<dbReference type="KEGG" id="gms:SOIL9_83520"/>
<accession>A0A6P2DEG4</accession>
<dbReference type="Proteomes" id="UP000464178">
    <property type="component" value="Chromosome"/>
</dbReference>
<protein>
    <submittedName>
        <fullName evidence="1">Uncharacterized protein</fullName>
    </submittedName>
</protein>
<evidence type="ECO:0000313" key="2">
    <source>
        <dbReference type="Proteomes" id="UP000464178"/>
    </source>
</evidence>
<gene>
    <name evidence="1" type="ORF">SOIL9_83520</name>
</gene>
<proteinExistence type="predicted"/>
<evidence type="ECO:0000313" key="1">
    <source>
        <dbReference type="EMBL" id="VTR99935.1"/>
    </source>
</evidence>
<name>A0A6P2DEG4_9BACT</name>
<dbReference type="RefSeq" id="WP_162672021.1">
    <property type="nucleotide sequence ID" value="NZ_LR593886.1"/>
</dbReference>
<keyword evidence="2" id="KW-1185">Reference proteome</keyword>
<dbReference type="AlphaFoldDB" id="A0A6P2DEG4"/>